<dbReference type="GO" id="GO:0005506">
    <property type="term" value="F:iron ion binding"/>
    <property type="evidence" value="ECO:0007669"/>
    <property type="project" value="InterPro"/>
</dbReference>
<dbReference type="PRINTS" id="PR00463">
    <property type="entry name" value="EP450I"/>
</dbReference>
<comment type="similarity">
    <text evidence="5 15">Belongs to the cytochrome P450 family.</text>
</comment>
<sequence length="494" mass="56874">MLLILALIAIASGLFFMNLNYMYWKKRGVPGPEPTFFVGNILDNFLVKKSLADLYGEIYRKFQDARLVGIFKAGTPTLVLRDPELIKDITVKSFQNFRDNELYLDKSVDPLSGRNPFFSKGDDWKSTRVLLTPGFTSGKIKWIYPLLEEVSKNFVKYIEKQPETTNIKELCMRFTLNNVGTCAFGLDAKCFEENNPEFKQIADKYFSPVGFKNVKLLLISIIPALAKIISIKFTPKDVEVKLTNIITQTLKYREDNNIIRNDFLHIIHQLMKSHKDFTEVDATAHAAGFFGDGYETSSIAMHFFLYELAANPETQIKLREEVNKAFEENNNTLPYEEIQKMAYLDAAFSEALRLHPPLGSLNKMCTKNYTYVPKSDEIIKKSFVIEEGTPVILPLYALHRDPKYFDDPDSFKPERFLDGKKDTVKYAFLPFGEGPRACLGQRFGSLQVKIGVAYVIKNFEIFVNKKTTLPIKYDPMYFLTLPREPLWIDFKKIR</sequence>
<evidence type="ECO:0000256" key="15">
    <source>
        <dbReference type="RuleBase" id="RU000461"/>
    </source>
</evidence>
<evidence type="ECO:0000256" key="13">
    <source>
        <dbReference type="ARBA" id="ARBA00023136"/>
    </source>
</evidence>
<evidence type="ECO:0000256" key="3">
    <source>
        <dbReference type="ARBA" id="ARBA00004174"/>
    </source>
</evidence>
<feature type="binding site" description="axial binding residue" evidence="14">
    <location>
        <position position="438"/>
    </location>
    <ligand>
        <name>heme</name>
        <dbReference type="ChEBI" id="CHEBI:30413"/>
    </ligand>
    <ligandPart>
        <name>Fe</name>
        <dbReference type="ChEBI" id="CHEBI:18248"/>
    </ligandPart>
</feature>
<comment type="cofactor">
    <cofactor evidence="1 14">
        <name>heme</name>
        <dbReference type="ChEBI" id="CHEBI:30413"/>
    </cofactor>
</comment>
<dbReference type="GO" id="GO:0016705">
    <property type="term" value="F:oxidoreductase activity, acting on paired donors, with incorporation or reduction of molecular oxygen"/>
    <property type="evidence" value="ECO:0007669"/>
    <property type="project" value="InterPro"/>
</dbReference>
<gene>
    <name evidence="16" type="ORF">Zmor_020451</name>
</gene>
<dbReference type="FunFam" id="1.10.630.10:FF:000042">
    <property type="entry name" value="Cytochrome P450"/>
    <property type="match status" value="1"/>
</dbReference>
<name>A0AA38M9M5_9CUCU</name>
<evidence type="ECO:0000256" key="1">
    <source>
        <dbReference type="ARBA" id="ARBA00001971"/>
    </source>
</evidence>
<proteinExistence type="inferred from homology"/>
<keyword evidence="6 14" id="KW-0349">Heme</keyword>
<dbReference type="GO" id="GO:0005789">
    <property type="term" value="C:endoplasmic reticulum membrane"/>
    <property type="evidence" value="ECO:0007669"/>
    <property type="project" value="UniProtKB-SubCell"/>
</dbReference>
<organism evidence="16 17">
    <name type="scientific">Zophobas morio</name>
    <dbReference type="NCBI Taxonomy" id="2755281"/>
    <lineage>
        <taxon>Eukaryota</taxon>
        <taxon>Metazoa</taxon>
        <taxon>Ecdysozoa</taxon>
        <taxon>Arthropoda</taxon>
        <taxon>Hexapoda</taxon>
        <taxon>Insecta</taxon>
        <taxon>Pterygota</taxon>
        <taxon>Neoptera</taxon>
        <taxon>Endopterygota</taxon>
        <taxon>Coleoptera</taxon>
        <taxon>Polyphaga</taxon>
        <taxon>Cucujiformia</taxon>
        <taxon>Tenebrionidae</taxon>
        <taxon>Zophobas</taxon>
    </lineage>
</organism>
<dbReference type="PROSITE" id="PS00086">
    <property type="entry name" value="CYTOCHROME_P450"/>
    <property type="match status" value="1"/>
</dbReference>
<dbReference type="PANTHER" id="PTHR24292:SF84">
    <property type="entry name" value="CYTOCHROME P450 28A5-RELATED"/>
    <property type="match status" value="1"/>
</dbReference>
<evidence type="ECO:0000256" key="11">
    <source>
        <dbReference type="ARBA" id="ARBA00023004"/>
    </source>
</evidence>
<keyword evidence="17" id="KW-1185">Reference proteome</keyword>
<evidence type="ECO:0000256" key="8">
    <source>
        <dbReference type="ARBA" id="ARBA00022824"/>
    </source>
</evidence>
<keyword evidence="11 14" id="KW-0408">Iron</keyword>
<dbReference type="SUPFAM" id="SSF48264">
    <property type="entry name" value="Cytochrome P450"/>
    <property type="match status" value="1"/>
</dbReference>
<dbReference type="Gene3D" id="1.10.630.10">
    <property type="entry name" value="Cytochrome P450"/>
    <property type="match status" value="1"/>
</dbReference>
<dbReference type="InterPro" id="IPR002401">
    <property type="entry name" value="Cyt_P450_E_grp-I"/>
</dbReference>
<evidence type="ECO:0000256" key="12">
    <source>
        <dbReference type="ARBA" id="ARBA00023033"/>
    </source>
</evidence>
<evidence type="ECO:0000256" key="4">
    <source>
        <dbReference type="ARBA" id="ARBA00004406"/>
    </source>
</evidence>
<dbReference type="PRINTS" id="PR00385">
    <property type="entry name" value="P450"/>
</dbReference>
<evidence type="ECO:0000256" key="14">
    <source>
        <dbReference type="PIRSR" id="PIRSR602401-1"/>
    </source>
</evidence>
<evidence type="ECO:0000256" key="5">
    <source>
        <dbReference type="ARBA" id="ARBA00010617"/>
    </source>
</evidence>
<dbReference type="InterPro" id="IPR036396">
    <property type="entry name" value="Cyt_P450_sf"/>
</dbReference>
<evidence type="ECO:0000313" key="16">
    <source>
        <dbReference type="EMBL" id="KAJ3648665.1"/>
    </source>
</evidence>
<evidence type="ECO:0000256" key="7">
    <source>
        <dbReference type="ARBA" id="ARBA00022723"/>
    </source>
</evidence>
<reference evidence="16" key="1">
    <citation type="journal article" date="2023" name="G3 (Bethesda)">
        <title>Whole genome assemblies of Zophobas morio and Tenebrio molitor.</title>
        <authorList>
            <person name="Kaur S."/>
            <person name="Stinson S.A."/>
            <person name="diCenzo G.C."/>
        </authorList>
    </citation>
    <scope>NUCLEOTIDE SEQUENCE</scope>
    <source>
        <strain evidence="16">QUZm001</strain>
    </source>
</reference>
<dbReference type="InterPro" id="IPR001128">
    <property type="entry name" value="Cyt_P450"/>
</dbReference>
<keyword evidence="9" id="KW-0492">Microsome</keyword>
<dbReference type="Pfam" id="PF00067">
    <property type="entry name" value="p450"/>
    <property type="match status" value="1"/>
</dbReference>
<evidence type="ECO:0000256" key="10">
    <source>
        <dbReference type="ARBA" id="ARBA00023002"/>
    </source>
</evidence>
<dbReference type="EMBL" id="JALNTZ010000006">
    <property type="protein sequence ID" value="KAJ3648665.1"/>
    <property type="molecule type" value="Genomic_DNA"/>
</dbReference>
<comment type="subcellular location">
    <subcellularLocation>
        <location evidence="4">Endoplasmic reticulum membrane</location>
        <topology evidence="4">Peripheral membrane protein</topology>
    </subcellularLocation>
    <subcellularLocation>
        <location evidence="3">Microsome membrane</location>
        <topology evidence="3">Peripheral membrane protein</topology>
    </subcellularLocation>
</comment>
<evidence type="ECO:0000313" key="17">
    <source>
        <dbReference type="Proteomes" id="UP001168821"/>
    </source>
</evidence>
<dbReference type="GO" id="GO:0004497">
    <property type="term" value="F:monooxygenase activity"/>
    <property type="evidence" value="ECO:0007669"/>
    <property type="project" value="UniProtKB-KW"/>
</dbReference>
<dbReference type="AlphaFoldDB" id="A0AA38M9M5"/>
<keyword evidence="13" id="KW-0472">Membrane</keyword>
<evidence type="ECO:0000256" key="9">
    <source>
        <dbReference type="ARBA" id="ARBA00022848"/>
    </source>
</evidence>
<comment type="caution">
    <text evidence="16">The sequence shown here is derived from an EMBL/GenBank/DDBJ whole genome shotgun (WGS) entry which is preliminary data.</text>
</comment>
<accession>A0AA38M9M5</accession>
<comment type="function">
    <text evidence="2">May be involved in the metabolism of insect hormones and in the breakdown of synthetic insecticides.</text>
</comment>
<keyword evidence="10 15" id="KW-0560">Oxidoreductase</keyword>
<keyword evidence="7 14" id="KW-0479">Metal-binding</keyword>
<dbReference type="GO" id="GO:0020037">
    <property type="term" value="F:heme binding"/>
    <property type="evidence" value="ECO:0007669"/>
    <property type="project" value="InterPro"/>
</dbReference>
<dbReference type="InterPro" id="IPR017972">
    <property type="entry name" value="Cyt_P450_CS"/>
</dbReference>
<dbReference type="Proteomes" id="UP001168821">
    <property type="component" value="Unassembled WGS sequence"/>
</dbReference>
<dbReference type="CDD" id="cd11056">
    <property type="entry name" value="CYP6-like"/>
    <property type="match status" value="1"/>
</dbReference>
<keyword evidence="8" id="KW-0256">Endoplasmic reticulum</keyword>
<keyword evidence="12 15" id="KW-0503">Monooxygenase</keyword>
<evidence type="ECO:0000256" key="6">
    <source>
        <dbReference type="ARBA" id="ARBA00022617"/>
    </source>
</evidence>
<evidence type="ECO:0000256" key="2">
    <source>
        <dbReference type="ARBA" id="ARBA00003690"/>
    </source>
</evidence>
<evidence type="ECO:0008006" key="18">
    <source>
        <dbReference type="Google" id="ProtNLM"/>
    </source>
</evidence>
<protein>
    <recommendedName>
        <fullName evidence="18">Cytochrome P450</fullName>
    </recommendedName>
</protein>
<dbReference type="InterPro" id="IPR050476">
    <property type="entry name" value="Insect_CytP450_Detox"/>
</dbReference>
<dbReference type="PANTHER" id="PTHR24292">
    <property type="entry name" value="CYTOCHROME P450"/>
    <property type="match status" value="1"/>
</dbReference>